<dbReference type="PROSITE" id="PS51257">
    <property type="entry name" value="PROKAR_LIPOPROTEIN"/>
    <property type="match status" value="1"/>
</dbReference>
<keyword evidence="7" id="KW-1185">Reference proteome</keyword>
<organism evidence="6 7">
    <name type="scientific">Falsiporphyromonas endometrii</name>
    <dbReference type="NCBI Taxonomy" id="1387297"/>
    <lineage>
        <taxon>Bacteria</taxon>
        <taxon>Pseudomonadati</taxon>
        <taxon>Bacteroidota</taxon>
        <taxon>Bacteroidia</taxon>
        <taxon>Bacteroidales</taxon>
        <taxon>Porphyromonadaceae</taxon>
        <taxon>Falsiporphyromonas</taxon>
    </lineage>
</organism>
<proteinExistence type="predicted"/>
<dbReference type="Gene3D" id="3.40.30.10">
    <property type="entry name" value="Glutaredoxin"/>
    <property type="match status" value="1"/>
</dbReference>
<sequence length="162" mass="18330">MSNKMVFLSLIPLLFVMICSCKNDNSLIDEIPDTNGQVVELNSDMFIKYVWDYKESPEHFVFKGRKPVIVDFYTETCTPCKALRPILENWAKQYVNKVYFYSIAVDKGDNAGIYKVAAKVFGFGGYPSILMIQANGKVKGVMGFNSRTHSEIESFLNNNGVL</sequence>
<dbReference type="Proteomes" id="UP001596020">
    <property type="component" value="Unassembled WGS sequence"/>
</dbReference>
<feature type="domain" description="Thioredoxin" evidence="5">
    <location>
        <begin position="25"/>
        <end position="161"/>
    </location>
</feature>
<evidence type="ECO:0000256" key="3">
    <source>
        <dbReference type="ARBA" id="ARBA00023157"/>
    </source>
</evidence>
<protein>
    <submittedName>
        <fullName evidence="6">Thioredoxin family protein</fullName>
    </submittedName>
</protein>
<keyword evidence="3" id="KW-1015">Disulfide bond</keyword>
<evidence type="ECO:0000256" key="1">
    <source>
        <dbReference type="ARBA" id="ARBA00022448"/>
    </source>
</evidence>
<accession>A0ABV9K9S7</accession>
<dbReference type="PANTHER" id="PTHR45663:SF11">
    <property type="entry name" value="GEO12009P1"/>
    <property type="match status" value="1"/>
</dbReference>
<evidence type="ECO:0000259" key="5">
    <source>
        <dbReference type="PROSITE" id="PS51352"/>
    </source>
</evidence>
<dbReference type="PROSITE" id="PS51352">
    <property type="entry name" value="THIOREDOXIN_2"/>
    <property type="match status" value="1"/>
</dbReference>
<comment type="caution">
    <text evidence="6">The sequence shown here is derived from an EMBL/GenBank/DDBJ whole genome shotgun (WGS) entry which is preliminary data.</text>
</comment>
<dbReference type="RefSeq" id="WP_380079934.1">
    <property type="nucleotide sequence ID" value="NZ_JBHSGO010000211.1"/>
</dbReference>
<dbReference type="SUPFAM" id="SSF52833">
    <property type="entry name" value="Thioredoxin-like"/>
    <property type="match status" value="1"/>
</dbReference>
<dbReference type="InterPro" id="IPR013766">
    <property type="entry name" value="Thioredoxin_domain"/>
</dbReference>
<keyword evidence="1" id="KW-0813">Transport</keyword>
<evidence type="ECO:0000256" key="2">
    <source>
        <dbReference type="ARBA" id="ARBA00022982"/>
    </source>
</evidence>
<evidence type="ECO:0000313" key="7">
    <source>
        <dbReference type="Proteomes" id="UP001596020"/>
    </source>
</evidence>
<dbReference type="InterPro" id="IPR036249">
    <property type="entry name" value="Thioredoxin-like_sf"/>
</dbReference>
<dbReference type="PANTHER" id="PTHR45663">
    <property type="entry name" value="GEO12009P1"/>
    <property type="match status" value="1"/>
</dbReference>
<keyword evidence="4" id="KW-0676">Redox-active center</keyword>
<dbReference type="EMBL" id="JBHSGO010000211">
    <property type="protein sequence ID" value="MFC4666654.1"/>
    <property type="molecule type" value="Genomic_DNA"/>
</dbReference>
<name>A0ABV9K9S7_9PORP</name>
<keyword evidence="2" id="KW-0249">Electron transport</keyword>
<gene>
    <name evidence="6" type="ORF">ACFO3G_08615</name>
</gene>
<reference evidence="7" key="1">
    <citation type="journal article" date="2019" name="Int. J. Syst. Evol. Microbiol.">
        <title>The Global Catalogue of Microorganisms (GCM) 10K type strain sequencing project: providing services to taxonomists for standard genome sequencing and annotation.</title>
        <authorList>
            <consortium name="The Broad Institute Genomics Platform"/>
            <consortium name="The Broad Institute Genome Sequencing Center for Infectious Disease"/>
            <person name="Wu L."/>
            <person name="Ma J."/>
        </authorList>
    </citation>
    <scope>NUCLEOTIDE SEQUENCE [LARGE SCALE GENOMIC DNA]</scope>
    <source>
        <strain evidence="7">CGMCC 4.7357</strain>
    </source>
</reference>
<evidence type="ECO:0000313" key="6">
    <source>
        <dbReference type="EMBL" id="MFC4666654.1"/>
    </source>
</evidence>
<dbReference type="CDD" id="cd02947">
    <property type="entry name" value="TRX_family"/>
    <property type="match status" value="1"/>
</dbReference>
<dbReference type="PROSITE" id="PS00194">
    <property type="entry name" value="THIOREDOXIN_1"/>
    <property type="match status" value="1"/>
</dbReference>
<dbReference type="Pfam" id="PF00085">
    <property type="entry name" value="Thioredoxin"/>
    <property type="match status" value="1"/>
</dbReference>
<dbReference type="InterPro" id="IPR017937">
    <property type="entry name" value="Thioredoxin_CS"/>
</dbReference>
<evidence type="ECO:0000256" key="4">
    <source>
        <dbReference type="ARBA" id="ARBA00023284"/>
    </source>
</evidence>